<accession>A0ABY6LG15</accession>
<evidence type="ECO:0000313" key="3">
    <source>
        <dbReference type="Proteomes" id="UP001235939"/>
    </source>
</evidence>
<dbReference type="Proteomes" id="UP001235939">
    <property type="component" value="Chromosome 18"/>
</dbReference>
<gene>
    <name evidence="2" type="ORF">LAZ67_18001769</name>
</gene>
<dbReference type="Gene3D" id="1.10.10.1450">
    <property type="match status" value="1"/>
</dbReference>
<reference evidence="2 3" key="1">
    <citation type="submission" date="2022-01" db="EMBL/GenBank/DDBJ databases">
        <title>A chromosomal length assembly of Cordylochernes scorpioides.</title>
        <authorList>
            <person name="Zeh D."/>
            <person name="Zeh J."/>
        </authorList>
    </citation>
    <scope>NUCLEOTIDE SEQUENCE [LARGE SCALE GENOMIC DNA]</scope>
    <source>
        <strain evidence="2">IN4F17</strain>
        <tissue evidence="2">Whole Body</tissue>
    </source>
</reference>
<feature type="domain" description="Mos1 transposase HTH" evidence="1">
    <location>
        <begin position="152"/>
        <end position="196"/>
    </location>
</feature>
<keyword evidence="3" id="KW-1185">Reference proteome</keyword>
<dbReference type="EMBL" id="CP092880">
    <property type="protein sequence ID" value="UYV80125.1"/>
    <property type="molecule type" value="Genomic_DNA"/>
</dbReference>
<organism evidence="2 3">
    <name type="scientific">Cordylochernes scorpioides</name>
    <dbReference type="NCBI Taxonomy" id="51811"/>
    <lineage>
        <taxon>Eukaryota</taxon>
        <taxon>Metazoa</taxon>
        <taxon>Ecdysozoa</taxon>
        <taxon>Arthropoda</taxon>
        <taxon>Chelicerata</taxon>
        <taxon>Arachnida</taxon>
        <taxon>Pseudoscorpiones</taxon>
        <taxon>Cheliferoidea</taxon>
        <taxon>Chernetidae</taxon>
        <taxon>Cordylochernes</taxon>
    </lineage>
</organism>
<dbReference type="Gene3D" id="3.30.420.10">
    <property type="entry name" value="Ribonuclease H-like superfamily/Ribonuclease H"/>
    <property type="match status" value="1"/>
</dbReference>
<dbReference type="InterPro" id="IPR041426">
    <property type="entry name" value="Mos1_HTH"/>
</dbReference>
<evidence type="ECO:0000313" key="2">
    <source>
        <dbReference type="EMBL" id="UYV80125.1"/>
    </source>
</evidence>
<evidence type="ECO:0000259" key="1">
    <source>
        <dbReference type="Pfam" id="PF17906"/>
    </source>
</evidence>
<dbReference type="InterPro" id="IPR052709">
    <property type="entry name" value="Transposase-MT_Hybrid"/>
</dbReference>
<name>A0ABY6LG15_9ARAC</name>
<dbReference type="InterPro" id="IPR036397">
    <property type="entry name" value="RNaseH_sf"/>
</dbReference>
<sequence>MHSLREALNEKRPEWCEKHNKLILQHDNAPAQNARVVKNTIKDLGWELLPHPPYSPDLAPSDYHLFTSLGHALKNQEFSNSEILRKWFVDWFDSEGIEFFRQGIRKLPESYCHTSVTASLTWSWNLERTLSTSASDGLHCGDFTMEQKLKQRICIAFCVKLQISAAETFEMLNRAFPNDAPKRTTVFEWHSRFKVGRISIEDDPRQGSPKF</sequence>
<protein>
    <submittedName>
        <fullName evidence="2">NR6A1</fullName>
    </submittedName>
</protein>
<dbReference type="PANTHER" id="PTHR46060:SF1">
    <property type="entry name" value="MARINER MOS1 TRANSPOSASE-LIKE PROTEIN"/>
    <property type="match status" value="1"/>
</dbReference>
<proteinExistence type="predicted"/>
<dbReference type="Pfam" id="PF17906">
    <property type="entry name" value="HTH_48"/>
    <property type="match status" value="1"/>
</dbReference>
<dbReference type="PANTHER" id="PTHR46060">
    <property type="entry name" value="MARINER MOS1 TRANSPOSASE-LIKE PROTEIN"/>
    <property type="match status" value="1"/>
</dbReference>